<evidence type="ECO:0000256" key="3">
    <source>
        <dbReference type="ARBA" id="ARBA00022737"/>
    </source>
</evidence>
<evidence type="ECO:0000256" key="7">
    <source>
        <dbReference type="PROSITE-ProRule" id="PRU00042"/>
    </source>
</evidence>
<feature type="region of interest" description="Disordered" evidence="8">
    <location>
        <begin position="200"/>
        <end position="254"/>
    </location>
</feature>
<dbReference type="PROSITE" id="PS50157">
    <property type="entry name" value="ZINC_FINGER_C2H2_2"/>
    <property type="match status" value="1"/>
</dbReference>
<evidence type="ECO:0000256" key="8">
    <source>
        <dbReference type="SAM" id="MobiDB-lite"/>
    </source>
</evidence>
<feature type="compositionally biased region" description="Basic and acidic residues" evidence="8">
    <location>
        <begin position="27"/>
        <end position="37"/>
    </location>
</feature>
<comment type="caution">
    <text evidence="10">The sequence shown here is derived from an EMBL/GenBank/DDBJ whole genome shotgun (WGS) entry which is preliminary data.</text>
</comment>
<dbReference type="InterPro" id="IPR050888">
    <property type="entry name" value="ZnF_C2H2-type_TF"/>
</dbReference>
<dbReference type="PROSITE" id="PS00028">
    <property type="entry name" value="ZINC_FINGER_C2H2_1"/>
    <property type="match status" value="4"/>
</dbReference>
<dbReference type="PANTHER" id="PTHR24406">
    <property type="entry name" value="TRANSCRIPTIONAL REPRESSOR CTCFL-RELATED"/>
    <property type="match status" value="1"/>
</dbReference>
<keyword evidence="11" id="KW-1185">Reference proteome</keyword>
<evidence type="ECO:0000256" key="4">
    <source>
        <dbReference type="ARBA" id="ARBA00022771"/>
    </source>
</evidence>
<dbReference type="SMART" id="SM00355">
    <property type="entry name" value="ZnF_C2H2"/>
    <property type="match status" value="5"/>
</dbReference>
<dbReference type="GO" id="GO:0008270">
    <property type="term" value="F:zinc ion binding"/>
    <property type="evidence" value="ECO:0007669"/>
    <property type="project" value="UniProtKB-KW"/>
</dbReference>
<evidence type="ECO:0000256" key="6">
    <source>
        <dbReference type="ARBA" id="ARBA00023242"/>
    </source>
</evidence>
<comment type="subcellular location">
    <subcellularLocation>
        <location evidence="1">Nucleus</location>
    </subcellularLocation>
</comment>
<gene>
    <name evidence="10" type="ORF">PMAYCL1PPCAC_18467</name>
</gene>
<evidence type="ECO:0000313" key="11">
    <source>
        <dbReference type="Proteomes" id="UP001328107"/>
    </source>
</evidence>
<feature type="domain" description="C2H2-type" evidence="9">
    <location>
        <begin position="70"/>
        <end position="98"/>
    </location>
</feature>
<dbReference type="EMBL" id="BTRK01000004">
    <property type="protein sequence ID" value="GMR48272.1"/>
    <property type="molecule type" value="Genomic_DNA"/>
</dbReference>
<evidence type="ECO:0000313" key="10">
    <source>
        <dbReference type="EMBL" id="GMR48272.1"/>
    </source>
</evidence>
<dbReference type="GO" id="GO:0005634">
    <property type="term" value="C:nucleus"/>
    <property type="evidence" value="ECO:0007669"/>
    <property type="project" value="UniProtKB-SubCell"/>
</dbReference>
<feature type="compositionally biased region" description="Acidic residues" evidence="8">
    <location>
        <begin position="229"/>
        <end position="251"/>
    </location>
</feature>
<protein>
    <recommendedName>
        <fullName evidence="9">C2H2-type domain-containing protein</fullName>
    </recommendedName>
</protein>
<dbReference type="AlphaFoldDB" id="A0AAN5CPN5"/>
<dbReference type="Gene3D" id="3.30.160.60">
    <property type="entry name" value="Classic Zinc Finger"/>
    <property type="match status" value="1"/>
</dbReference>
<evidence type="ECO:0000259" key="9">
    <source>
        <dbReference type="PROSITE" id="PS50157"/>
    </source>
</evidence>
<keyword evidence="6" id="KW-0539">Nucleus</keyword>
<keyword evidence="2" id="KW-0479">Metal-binding</keyword>
<reference evidence="11" key="1">
    <citation type="submission" date="2022-10" db="EMBL/GenBank/DDBJ databases">
        <title>Genome assembly of Pristionchus species.</title>
        <authorList>
            <person name="Yoshida K."/>
            <person name="Sommer R.J."/>
        </authorList>
    </citation>
    <scope>NUCLEOTIDE SEQUENCE [LARGE SCALE GENOMIC DNA]</scope>
    <source>
        <strain evidence="11">RS5460</strain>
    </source>
</reference>
<feature type="compositionally biased region" description="Basic residues" evidence="8">
    <location>
        <begin position="202"/>
        <end position="225"/>
    </location>
</feature>
<keyword evidence="5" id="KW-0862">Zinc</keyword>
<dbReference type="Proteomes" id="UP001328107">
    <property type="component" value="Unassembled WGS sequence"/>
</dbReference>
<sequence>MQKAHLVTHMGRKHREERVEDIDEEMERVRGRDDEVVHGPAPDPSLSSRGNSSNSPPLRPLHDQLHIPIIICAFCGANFSTNNQLKRHRESNHVLRRCLRCGESVNGRLAMKEHERNKHTPPSSLPSSSSPFTCIHCSIHFNQRTQLDRHFLSRHFLISRCEYCREELRTPIERRDHARDEHEEIRCGYCNERMESEEALTKHVKTGHWRRTERKENKKKMRKSKEVKIEEEEEKEESEEEEKEEEEEEEGKEMSISLLLLLPLKKEADHGGRGEESSTLSLGENLPSEIVSFFPQLRSLRVILPSSLSSSHSLLISLPLPFDDSIAEWNQRTIEVDLRNTVDEASIDN</sequence>
<dbReference type="InterPro" id="IPR013087">
    <property type="entry name" value="Znf_C2H2_type"/>
</dbReference>
<feature type="region of interest" description="Disordered" evidence="8">
    <location>
        <begin position="1"/>
        <end position="60"/>
    </location>
</feature>
<keyword evidence="3" id="KW-0677">Repeat</keyword>
<evidence type="ECO:0000256" key="2">
    <source>
        <dbReference type="ARBA" id="ARBA00022723"/>
    </source>
</evidence>
<evidence type="ECO:0000256" key="5">
    <source>
        <dbReference type="ARBA" id="ARBA00022833"/>
    </source>
</evidence>
<keyword evidence="4 7" id="KW-0863">Zinc-finger</keyword>
<name>A0AAN5CPN5_9BILA</name>
<proteinExistence type="predicted"/>
<accession>A0AAN5CPN5</accession>
<feature type="compositionally biased region" description="Low complexity" evidence="8">
    <location>
        <begin position="44"/>
        <end position="56"/>
    </location>
</feature>
<evidence type="ECO:0000256" key="1">
    <source>
        <dbReference type="ARBA" id="ARBA00004123"/>
    </source>
</evidence>
<organism evidence="10 11">
    <name type="scientific">Pristionchus mayeri</name>
    <dbReference type="NCBI Taxonomy" id="1317129"/>
    <lineage>
        <taxon>Eukaryota</taxon>
        <taxon>Metazoa</taxon>
        <taxon>Ecdysozoa</taxon>
        <taxon>Nematoda</taxon>
        <taxon>Chromadorea</taxon>
        <taxon>Rhabditida</taxon>
        <taxon>Rhabditina</taxon>
        <taxon>Diplogasteromorpha</taxon>
        <taxon>Diplogasteroidea</taxon>
        <taxon>Neodiplogasteridae</taxon>
        <taxon>Pristionchus</taxon>
    </lineage>
</organism>